<evidence type="ECO:0000256" key="1">
    <source>
        <dbReference type="ARBA" id="ARBA00022516"/>
    </source>
</evidence>
<dbReference type="Pfam" id="PF13720">
    <property type="entry name" value="Acetyltransf_11"/>
    <property type="match status" value="1"/>
</dbReference>
<dbReference type="AlphaFoldDB" id="D6PCG7"/>
<dbReference type="Gene3D" id="2.160.10.10">
    <property type="entry name" value="Hexapeptide repeat proteins"/>
    <property type="match status" value="1"/>
</dbReference>
<dbReference type="GO" id="GO:0016020">
    <property type="term" value="C:membrane"/>
    <property type="evidence" value="ECO:0007669"/>
    <property type="project" value="GOC"/>
</dbReference>
<dbReference type="EMBL" id="GU942982">
    <property type="protein sequence ID" value="ADD93418.1"/>
    <property type="molecule type" value="Genomic_DNA"/>
</dbReference>
<dbReference type="CDD" id="cd03351">
    <property type="entry name" value="LbH_UDP-GlcNAc_AT"/>
    <property type="match status" value="1"/>
</dbReference>
<organism evidence="7">
    <name type="scientific">uncultured marine bacterium MedDCM-OCT-S04-C103</name>
    <dbReference type="NCBI Taxonomy" id="743049"/>
    <lineage>
        <taxon>Bacteria</taxon>
        <taxon>environmental samples</taxon>
    </lineage>
</organism>
<dbReference type="Gene3D" id="1.20.1180.10">
    <property type="entry name" value="Udp N-acetylglucosamine O-acyltransferase, C-terminal domain"/>
    <property type="match status" value="1"/>
</dbReference>
<name>D6PCG7_9BACT</name>
<dbReference type="PIRSF" id="PIRSF000456">
    <property type="entry name" value="UDP-GlcNAc_acltr"/>
    <property type="match status" value="1"/>
</dbReference>
<evidence type="ECO:0000256" key="4">
    <source>
        <dbReference type="ARBA" id="ARBA00023098"/>
    </source>
</evidence>
<keyword evidence="1" id="KW-0444">Lipid biosynthesis</keyword>
<feature type="domain" description="UDP N-acetylglucosamine O-acyltransferase C-terminal" evidence="6">
    <location>
        <begin position="176"/>
        <end position="258"/>
    </location>
</feature>
<dbReference type="PANTHER" id="PTHR43480:SF1">
    <property type="entry name" value="ACYL-[ACYL-CARRIER-PROTEIN]--UDP-N-ACETYLGLUCOSAMINE O-ACYLTRANSFERASE, MITOCHONDRIAL-RELATED"/>
    <property type="match status" value="1"/>
</dbReference>
<evidence type="ECO:0000259" key="6">
    <source>
        <dbReference type="Pfam" id="PF13720"/>
    </source>
</evidence>
<dbReference type="GO" id="GO:0008780">
    <property type="term" value="F:acyl-[acyl-carrier-protein]-UDP-N-acetylglucosamine O-acyltransferase activity"/>
    <property type="evidence" value="ECO:0007669"/>
    <property type="project" value="InterPro"/>
</dbReference>
<dbReference type="NCBIfam" id="TIGR01852">
    <property type="entry name" value="lipid_A_lpxA"/>
    <property type="match status" value="1"/>
</dbReference>
<proteinExistence type="predicted"/>
<dbReference type="InterPro" id="IPR010137">
    <property type="entry name" value="Lipid_A_LpxA"/>
</dbReference>
<reference evidence="7" key="1">
    <citation type="journal article" date="2010" name="ISME J.">
        <title>Metagenome of the Mediterranean deep chlorophyll maximum studied by direct and fosmid library 454 pyrosequencing.</title>
        <authorList>
            <person name="Ghai R."/>
            <person name="Martin-Cuadrado A.B."/>
            <person name="Molto A.G."/>
            <person name="Heredia I.G."/>
            <person name="Cabrera R."/>
            <person name="Martin J."/>
            <person name="Verdu M."/>
            <person name="Deschamps P."/>
            <person name="Moreira D."/>
            <person name="Lopez-Garcia P."/>
            <person name="Mira A."/>
            <person name="Rodriguez-Valera F."/>
        </authorList>
    </citation>
    <scope>NUCLEOTIDE SEQUENCE</scope>
</reference>
<dbReference type="GO" id="GO:0009245">
    <property type="term" value="P:lipid A biosynthetic process"/>
    <property type="evidence" value="ECO:0007669"/>
    <property type="project" value="UniProtKB-KW"/>
</dbReference>
<protein>
    <submittedName>
        <fullName evidence="7">Acyl acyl carrier protein UDP N acetylglucosamine O acyltransferase</fullName>
    </submittedName>
</protein>
<dbReference type="InterPro" id="IPR011004">
    <property type="entry name" value="Trimer_LpxA-like_sf"/>
</dbReference>
<dbReference type="SUPFAM" id="SSF51161">
    <property type="entry name" value="Trimeric LpxA-like enzymes"/>
    <property type="match status" value="1"/>
</dbReference>
<dbReference type="PANTHER" id="PTHR43480">
    <property type="entry name" value="ACYL-[ACYL-CARRIER-PROTEIN]--UDP-N-ACETYLGLUCOSAMINE O-ACYLTRANSFERASE"/>
    <property type="match status" value="1"/>
</dbReference>
<evidence type="ECO:0000256" key="3">
    <source>
        <dbReference type="ARBA" id="ARBA00022679"/>
    </source>
</evidence>
<evidence type="ECO:0000256" key="2">
    <source>
        <dbReference type="ARBA" id="ARBA00022556"/>
    </source>
</evidence>
<evidence type="ECO:0000256" key="5">
    <source>
        <dbReference type="ARBA" id="ARBA00023315"/>
    </source>
</evidence>
<keyword evidence="5 7" id="KW-0012">Acyltransferase</keyword>
<keyword evidence="4" id="KW-0443">Lipid metabolism</keyword>
<dbReference type="InterPro" id="IPR037157">
    <property type="entry name" value="Acetyltransf_C_sf"/>
</dbReference>
<sequence length="259" mass="28162">MAVNIHSSAIVDPTAELGENVVVEAFAMVGKKVRIGDNSRIFHHATVEGRVTLGISNMVYPYALIGGLTHDLKYKGGEPGLEIGDNNIFREYVTAHVATEENDLTRIGSDNVFLAYSHVAHDCQVGNHLVMSSHSALGGHVVVGDFVNVGWNAGVHQFCRLGKHCMVSACSKLVQDVPPYMLADGFPAEVRSINKIGMERNGFSSEDIEAARGVFKTIYKSDFNRSQAMLSLSDDSPWADEPVTQEIVGFIRKSERGVA</sequence>
<keyword evidence="3 7" id="KW-0808">Transferase</keyword>
<accession>D6PCG7</accession>
<dbReference type="NCBIfam" id="NF003657">
    <property type="entry name" value="PRK05289.1"/>
    <property type="match status" value="1"/>
</dbReference>
<dbReference type="InterPro" id="IPR029098">
    <property type="entry name" value="Acetyltransf_C"/>
</dbReference>
<keyword evidence="2" id="KW-0441">Lipid A biosynthesis</keyword>
<evidence type="ECO:0000313" key="7">
    <source>
        <dbReference type="EMBL" id="ADD93418.1"/>
    </source>
</evidence>